<dbReference type="PRINTS" id="PR00344">
    <property type="entry name" value="BCTRLSENSOR"/>
</dbReference>
<dbReference type="PROSITE" id="PS50113">
    <property type="entry name" value="PAC"/>
    <property type="match status" value="1"/>
</dbReference>
<dbReference type="CDD" id="cd00075">
    <property type="entry name" value="HATPase"/>
    <property type="match status" value="1"/>
</dbReference>
<dbReference type="PANTHER" id="PTHR43065:SF34">
    <property type="entry name" value="SPORULATION KINASE A"/>
    <property type="match status" value="1"/>
</dbReference>
<evidence type="ECO:0000259" key="10">
    <source>
        <dbReference type="PROSITE" id="PS50109"/>
    </source>
</evidence>
<comment type="caution">
    <text evidence="13">The sequence shown here is derived from an EMBL/GenBank/DDBJ whole genome shotgun (WGS) entry which is preliminary data.</text>
</comment>
<dbReference type="GO" id="GO:0000155">
    <property type="term" value="F:phosphorelay sensor kinase activity"/>
    <property type="evidence" value="ECO:0007669"/>
    <property type="project" value="InterPro"/>
</dbReference>
<dbReference type="CDD" id="cd00082">
    <property type="entry name" value="HisKA"/>
    <property type="match status" value="1"/>
</dbReference>
<dbReference type="InterPro" id="IPR000014">
    <property type="entry name" value="PAS"/>
</dbReference>
<dbReference type="SUPFAM" id="SSF55785">
    <property type="entry name" value="PYP-like sensor domain (PAS domain)"/>
    <property type="match status" value="2"/>
</dbReference>
<dbReference type="InterPro" id="IPR013767">
    <property type="entry name" value="PAS_fold"/>
</dbReference>
<evidence type="ECO:0000256" key="6">
    <source>
        <dbReference type="ARBA" id="ARBA00022777"/>
    </source>
</evidence>
<accession>A0A5S5CHR3</accession>
<dbReference type="Pfam" id="PF00989">
    <property type="entry name" value="PAS"/>
    <property type="match status" value="2"/>
</dbReference>
<dbReference type="CDD" id="cd00130">
    <property type="entry name" value="PAS"/>
    <property type="match status" value="2"/>
</dbReference>
<dbReference type="Pfam" id="PF02518">
    <property type="entry name" value="HATPase_c"/>
    <property type="match status" value="1"/>
</dbReference>
<keyword evidence="8" id="KW-0749">Sporulation</keyword>
<feature type="domain" description="PAS" evidence="11">
    <location>
        <begin position="48"/>
        <end position="97"/>
    </location>
</feature>
<dbReference type="InterPro" id="IPR005467">
    <property type="entry name" value="His_kinase_dom"/>
</dbReference>
<dbReference type="InterPro" id="IPR003661">
    <property type="entry name" value="HisK_dim/P_dom"/>
</dbReference>
<evidence type="ECO:0000256" key="1">
    <source>
        <dbReference type="ARBA" id="ARBA00000085"/>
    </source>
</evidence>
<dbReference type="InterPro" id="IPR004358">
    <property type="entry name" value="Sig_transdc_His_kin-like_C"/>
</dbReference>
<dbReference type="InterPro" id="IPR035965">
    <property type="entry name" value="PAS-like_dom_sf"/>
</dbReference>
<evidence type="ECO:0000313" key="14">
    <source>
        <dbReference type="Proteomes" id="UP000323257"/>
    </source>
</evidence>
<organism evidence="13 14">
    <name type="scientific">Paenibacillus methanolicus</name>
    <dbReference type="NCBI Taxonomy" id="582686"/>
    <lineage>
        <taxon>Bacteria</taxon>
        <taxon>Bacillati</taxon>
        <taxon>Bacillota</taxon>
        <taxon>Bacilli</taxon>
        <taxon>Bacillales</taxon>
        <taxon>Paenibacillaceae</taxon>
        <taxon>Paenibacillus</taxon>
    </lineage>
</organism>
<dbReference type="EMBL" id="VNHS01000002">
    <property type="protein sequence ID" value="TYP77563.1"/>
    <property type="molecule type" value="Genomic_DNA"/>
</dbReference>
<evidence type="ECO:0000259" key="12">
    <source>
        <dbReference type="PROSITE" id="PS50113"/>
    </source>
</evidence>
<dbReference type="InterPro" id="IPR000700">
    <property type="entry name" value="PAS-assoc_C"/>
</dbReference>
<dbReference type="SUPFAM" id="SSF47384">
    <property type="entry name" value="Homodimeric domain of signal transducing histidine kinase"/>
    <property type="match status" value="1"/>
</dbReference>
<evidence type="ECO:0000259" key="11">
    <source>
        <dbReference type="PROSITE" id="PS50112"/>
    </source>
</evidence>
<sequence length="513" mass="57402">MRSRVTFFNGQQAAQLKKRGLINPHAILTSNINGLVDNYLTGVFLASDDRLLYANGRLAEMFGYTQQEMLRITAPQLVHPEDMEIFRQETRRRLSGERNSMRWIRGLRKDGSVFYFETQADMITYRGKPALMGTLMDTTSMKQADDFSTENDVRYQRLIKYLPEPIIVQDGDTIIYINNAAMKLLGAETQEQLLYQCVGSLVHPDERLAAAERVSAVMQSDDPLEFVESKLIGLDGETIDVEASSTRIHNFLGRRIVVQTVYRDIRERKRAEEALVNSEKLSVAGQMAAGIAHEIRNPLASLKGFSQLLKKKFDKHHDYFDIMLAELDRINEIVQEFMALAKPQANQLFGHYDLIRILHAVMTLLETQAIMNNVELCIKLNETADTSIYCDENQIKQVFINLLKNAIEAMPSGGRIEIELRAHREGEVTILIKDQGIGIPTELIDKLGGPFYTTKSSGTGLGLMICNRIVQAHQGEMSFASESGLGTTVTVVLPLAGSRATEKAKVTAGAAQA</sequence>
<dbReference type="Gene3D" id="1.10.287.130">
    <property type="match status" value="1"/>
</dbReference>
<dbReference type="EC" id="2.7.13.3" evidence="2"/>
<dbReference type="InterPro" id="IPR003594">
    <property type="entry name" value="HATPase_dom"/>
</dbReference>
<keyword evidence="3" id="KW-0597">Phosphoprotein</keyword>
<dbReference type="InterPro" id="IPR036097">
    <property type="entry name" value="HisK_dim/P_sf"/>
</dbReference>
<keyword evidence="9" id="KW-0902">Two-component regulatory system</keyword>
<evidence type="ECO:0000256" key="5">
    <source>
        <dbReference type="ARBA" id="ARBA00022741"/>
    </source>
</evidence>
<dbReference type="GO" id="GO:0005524">
    <property type="term" value="F:ATP binding"/>
    <property type="evidence" value="ECO:0007669"/>
    <property type="project" value="UniProtKB-KW"/>
</dbReference>
<evidence type="ECO:0000256" key="4">
    <source>
        <dbReference type="ARBA" id="ARBA00022679"/>
    </source>
</evidence>
<keyword evidence="7" id="KW-0067">ATP-binding</keyword>
<feature type="domain" description="PAS" evidence="11">
    <location>
        <begin position="170"/>
        <end position="221"/>
    </location>
</feature>
<name>A0A5S5CHR3_9BACL</name>
<dbReference type="SUPFAM" id="SSF55874">
    <property type="entry name" value="ATPase domain of HSP90 chaperone/DNA topoisomerase II/histidine kinase"/>
    <property type="match status" value="1"/>
</dbReference>
<dbReference type="AlphaFoldDB" id="A0A5S5CHR3"/>
<dbReference type="GO" id="GO:0030435">
    <property type="term" value="P:sporulation resulting in formation of a cellular spore"/>
    <property type="evidence" value="ECO:0007669"/>
    <property type="project" value="UniProtKB-KW"/>
</dbReference>
<comment type="catalytic activity">
    <reaction evidence="1">
        <text>ATP + protein L-histidine = ADP + protein N-phospho-L-histidine.</text>
        <dbReference type="EC" id="2.7.13.3"/>
    </reaction>
</comment>
<feature type="domain" description="PAC" evidence="12">
    <location>
        <begin position="225"/>
        <end position="277"/>
    </location>
</feature>
<keyword evidence="14" id="KW-1185">Reference proteome</keyword>
<keyword evidence="5" id="KW-0547">Nucleotide-binding</keyword>
<dbReference type="Gene3D" id="3.30.450.20">
    <property type="entry name" value="PAS domain"/>
    <property type="match status" value="2"/>
</dbReference>
<dbReference type="NCBIfam" id="TIGR00229">
    <property type="entry name" value="sensory_box"/>
    <property type="match status" value="2"/>
</dbReference>
<dbReference type="FunFam" id="1.10.287.130:FF:000040">
    <property type="entry name" value="PAS domain-containing sensor histidine kinase"/>
    <property type="match status" value="1"/>
</dbReference>
<proteinExistence type="predicted"/>
<evidence type="ECO:0000313" key="13">
    <source>
        <dbReference type="EMBL" id="TYP77563.1"/>
    </source>
</evidence>
<dbReference type="RefSeq" id="WP_187434045.1">
    <property type="nucleotide sequence ID" value="NZ_VNHS01000002.1"/>
</dbReference>
<dbReference type="SMART" id="SM00388">
    <property type="entry name" value="HisKA"/>
    <property type="match status" value="1"/>
</dbReference>
<evidence type="ECO:0000256" key="3">
    <source>
        <dbReference type="ARBA" id="ARBA00022553"/>
    </source>
</evidence>
<gene>
    <name evidence="13" type="ORF">BCM02_102124</name>
</gene>
<keyword evidence="4" id="KW-0808">Transferase</keyword>
<evidence type="ECO:0000256" key="2">
    <source>
        <dbReference type="ARBA" id="ARBA00012438"/>
    </source>
</evidence>
<reference evidence="13 14" key="1">
    <citation type="submission" date="2019-07" db="EMBL/GenBank/DDBJ databases">
        <title>Genomic Encyclopedia of Type Strains, Phase III (KMG-III): the genomes of soil and plant-associated and newly described type strains.</title>
        <authorList>
            <person name="Whitman W."/>
        </authorList>
    </citation>
    <scope>NUCLEOTIDE SEQUENCE [LARGE SCALE GENOMIC DNA]</scope>
    <source>
        <strain evidence="13 14">BL24</strain>
    </source>
</reference>
<dbReference type="GO" id="GO:0006355">
    <property type="term" value="P:regulation of DNA-templated transcription"/>
    <property type="evidence" value="ECO:0007669"/>
    <property type="project" value="InterPro"/>
</dbReference>
<dbReference type="SMART" id="SM00091">
    <property type="entry name" value="PAS"/>
    <property type="match status" value="2"/>
</dbReference>
<dbReference type="PROSITE" id="PS50109">
    <property type="entry name" value="HIS_KIN"/>
    <property type="match status" value="1"/>
</dbReference>
<dbReference type="PROSITE" id="PS50112">
    <property type="entry name" value="PAS"/>
    <property type="match status" value="2"/>
</dbReference>
<keyword evidence="6 13" id="KW-0418">Kinase</keyword>
<evidence type="ECO:0000256" key="8">
    <source>
        <dbReference type="ARBA" id="ARBA00022969"/>
    </source>
</evidence>
<evidence type="ECO:0000256" key="7">
    <source>
        <dbReference type="ARBA" id="ARBA00022840"/>
    </source>
</evidence>
<dbReference type="PANTHER" id="PTHR43065">
    <property type="entry name" value="SENSOR HISTIDINE KINASE"/>
    <property type="match status" value="1"/>
</dbReference>
<feature type="domain" description="Histidine kinase" evidence="10">
    <location>
        <begin position="290"/>
        <end position="497"/>
    </location>
</feature>
<evidence type="ECO:0000256" key="9">
    <source>
        <dbReference type="ARBA" id="ARBA00023012"/>
    </source>
</evidence>
<dbReference type="InterPro" id="IPR036890">
    <property type="entry name" value="HATPase_C_sf"/>
</dbReference>
<dbReference type="SMART" id="SM00387">
    <property type="entry name" value="HATPase_c"/>
    <property type="match status" value="1"/>
</dbReference>
<dbReference type="Gene3D" id="3.30.565.10">
    <property type="entry name" value="Histidine kinase-like ATPase, C-terminal domain"/>
    <property type="match status" value="1"/>
</dbReference>
<dbReference type="Proteomes" id="UP000323257">
    <property type="component" value="Unassembled WGS sequence"/>
</dbReference>
<dbReference type="Pfam" id="PF00512">
    <property type="entry name" value="HisKA"/>
    <property type="match status" value="1"/>
</dbReference>
<protein>
    <recommendedName>
        <fullName evidence="2">histidine kinase</fullName>
        <ecNumber evidence="2">2.7.13.3</ecNumber>
    </recommendedName>
</protein>